<reference evidence="2" key="1">
    <citation type="submission" date="2016-10" db="EMBL/GenBank/DDBJ databases">
        <title>Comparative genomics uncovers the prolific and rare metabolic potential of the cyanobacterial genus Moorea.</title>
        <authorList>
            <person name="Leao T."/>
            <person name="Castelao G."/>
            <person name="Korobeynikov A."/>
            <person name="Monroe E.A."/>
            <person name="Podell S."/>
            <person name="Glukhov E."/>
            <person name="Allen E."/>
            <person name="Gerwick W.H."/>
            <person name="Gerwick L."/>
        </authorList>
    </citation>
    <scope>NUCLEOTIDE SEQUENCE [LARGE SCALE GENOMIC DNA]</scope>
    <source>
        <strain evidence="2">PAL-8-15-08-1</strain>
    </source>
</reference>
<accession>A0A1D8TME5</accession>
<name>A0A1D8TME5_9CYAN</name>
<dbReference type="KEGG" id="mpro:BJP34_04370"/>
<dbReference type="Proteomes" id="UP000177870">
    <property type="component" value="Chromosome"/>
</dbReference>
<evidence type="ECO:0000313" key="1">
    <source>
        <dbReference type="EMBL" id="AOW98789.1"/>
    </source>
</evidence>
<evidence type="ECO:0000313" key="2">
    <source>
        <dbReference type="Proteomes" id="UP000177870"/>
    </source>
</evidence>
<organism evidence="1 2">
    <name type="scientific">Moorena producens PAL-8-15-08-1</name>
    <dbReference type="NCBI Taxonomy" id="1458985"/>
    <lineage>
        <taxon>Bacteria</taxon>
        <taxon>Bacillati</taxon>
        <taxon>Cyanobacteriota</taxon>
        <taxon>Cyanophyceae</taxon>
        <taxon>Coleofasciculales</taxon>
        <taxon>Coleofasciculaceae</taxon>
        <taxon>Moorena</taxon>
    </lineage>
</organism>
<proteinExistence type="predicted"/>
<dbReference type="STRING" id="1458985.BJP34_04370"/>
<protein>
    <submittedName>
        <fullName evidence="1">Uncharacterized protein</fullName>
    </submittedName>
</protein>
<dbReference type="AlphaFoldDB" id="A0A1D8TME5"/>
<gene>
    <name evidence="1" type="ORF">BJP34_04370</name>
</gene>
<dbReference type="EMBL" id="CP017599">
    <property type="protein sequence ID" value="AOW98789.1"/>
    <property type="molecule type" value="Genomic_DNA"/>
</dbReference>
<sequence length="88" mass="10141">MSEGCDYDRLGIALRAMALATGKRQKFTTQGFQLVSMSNTLMRSAITAEHMFRYQRRMALSRQTKQIGLDYIQVESQQTPNEPNKWAH</sequence>